<dbReference type="GO" id="GO:0006189">
    <property type="term" value="P:'de novo' IMP biosynthetic process"/>
    <property type="evidence" value="ECO:0007669"/>
    <property type="project" value="TreeGrafter"/>
</dbReference>
<dbReference type="Gene3D" id="3.40.50.1380">
    <property type="entry name" value="Methylglyoxal synthase-like domain"/>
    <property type="match status" value="1"/>
</dbReference>
<dbReference type="Pfam" id="PF02142">
    <property type="entry name" value="MGS"/>
    <property type="match status" value="1"/>
</dbReference>
<dbReference type="AlphaFoldDB" id="A0A9D2KE54"/>
<comment type="pathway">
    <text evidence="2">Purine metabolism; IMP biosynthesis via de novo pathway; 5-formamido-1-(5-phospho-D-ribosyl)imidazole-4-carboxamide from 5-amino-1-(5-phospho-D-ribosyl)imidazole-4-carboxamide (10-formyl THF route): step 1/1.</text>
</comment>
<keyword evidence="4 9" id="KW-0808">Transferase</keyword>
<evidence type="ECO:0000313" key="10">
    <source>
        <dbReference type="Proteomes" id="UP000824221"/>
    </source>
</evidence>
<dbReference type="Gene3D" id="3.40.140.20">
    <property type="match status" value="2"/>
</dbReference>
<protein>
    <submittedName>
        <fullName evidence="9">Bifunctional phosphoribosylaminoimidazolecarboxamide formyltransferase/IMP cyclohydrolase</fullName>
        <ecNumber evidence="9">2.1.2.3</ecNumber>
        <ecNumber evidence="9">3.5.4.10</ecNumber>
    </submittedName>
</protein>
<evidence type="ECO:0000256" key="4">
    <source>
        <dbReference type="ARBA" id="ARBA00022679"/>
    </source>
</evidence>
<proteinExistence type="inferred from homology"/>
<dbReference type="PIRSF" id="PIRSF000414">
    <property type="entry name" value="AICARFT_IMPCHas"/>
    <property type="match status" value="1"/>
</dbReference>
<dbReference type="EC" id="2.1.2.3" evidence="9"/>
<keyword evidence="6 9" id="KW-0378">Hydrolase</keyword>
<evidence type="ECO:0000256" key="5">
    <source>
        <dbReference type="ARBA" id="ARBA00022755"/>
    </source>
</evidence>
<dbReference type="NCBIfam" id="NF002049">
    <property type="entry name" value="PRK00881.1"/>
    <property type="match status" value="1"/>
</dbReference>
<comment type="similarity">
    <text evidence="3">Belongs to the PurH family.</text>
</comment>
<reference evidence="9" key="1">
    <citation type="journal article" date="2021" name="PeerJ">
        <title>Extensive microbial diversity within the chicken gut microbiome revealed by metagenomics and culture.</title>
        <authorList>
            <person name="Gilroy R."/>
            <person name="Ravi A."/>
            <person name="Getino M."/>
            <person name="Pursley I."/>
            <person name="Horton D.L."/>
            <person name="Alikhan N.F."/>
            <person name="Baker D."/>
            <person name="Gharbi K."/>
            <person name="Hall N."/>
            <person name="Watson M."/>
            <person name="Adriaenssens E.M."/>
            <person name="Foster-Nyarko E."/>
            <person name="Jarju S."/>
            <person name="Secka A."/>
            <person name="Antonio M."/>
            <person name="Oren A."/>
            <person name="Chaudhuri R.R."/>
            <person name="La Ragione R."/>
            <person name="Hildebrand F."/>
            <person name="Pallen M.J."/>
        </authorList>
    </citation>
    <scope>NUCLEOTIDE SEQUENCE</scope>
    <source>
        <strain evidence="9">CHK156-179</strain>
    </source>
</reference>
<organism evidence="9 10">
    <name type="scientific">Candidatus Gallimonas gallistercoris</name>
    <dbReference type="NCBI Taxonomy" id="2838602"/>
    <lineage>
        <taxon>Bacteria</taxon>
        <taxon>Bacillati</taxon>
        <taxon>Bacillota</taxon>
        <taxon>Clostridia</taxon>
        <taxon>Candidatus Gallimonas</taxon>
    </lineage>
</organism>
<dbReference type="InterPro" id="IPR016193">
    <property type="entry name" value="Cytidine_deaminase-like"/>
</dbReference>
<comment type="pathway">
    <text evidence="1">Purine metabolism; IMP biosynthesis via de novo pathway; IMP from 5-formamido-1-(5-phospho-D-ribosyl)imidazole-4-carboxamide: step 1/1.</text>
</comment>
<dbReference type="Proteomes" id="UP000824221">
    <property type="component" value="Unassembled WGS sequence"/>
</dbReference>
<dbReference type="PANTHER" id="PTHR11692">
    <property type="entry name" value="BIFUNCTIONAL PURINE BIOSYNTHESIS PROTEIN PURH"/>
    <property type="match status" value="1"/>
</dbReference>
<evidence type="ECO:0000256" key="2">
    <source>
        <dbReference type="ARBA" id="ARBA00004954"/>
    </source>
</evidence>
<accession>A0A9D2KE54</accession>
<evidence type="ECO:0000256" key="1">
    <source>
        <dbReference type="ARBA" id="ARBA00004844"/>
    </source>
</evidence>
<evidence type="ECO:0000256" key="3">
    <source>
        <dbReference type="ARBA" id="ARBA00007667"/>
    </source>
</evidence>
<reference evidence="9" key="2">
    <citation type="submission" date="2021-04" db="EMBL/GenBank/DDBJ databases">
        <authorList>
            <person name="Gilroy R."/>
        </authorList>
    </citation>
    <scope>NUCLEOTIDE SEQUENCE</scope>
    <source>
        <strain evidence="9">CHK156-179</strain>
    </source>
</reference>
<dbReference type="InterPro" id="IPR024051">
    <property type="entry name" value="AICAR_Tfase_dup_dom_sf"/>
</dbReference>
<dbReference type="PANTHER" id="PTHR11692:SF0">
    <property type="entry name" value="BIFUNCTIONAL PURINE BIOSYNTHESIS PROTEIN ATIC"/>
    <property type="match status" value="1"/>
</dbReference>
<dbReference type="InterPro" id="IPR002695">
    <property type="entry name" value="PurH-like"/>
</dbReference>
<dbReference type="SUPFAM" id="SSF53927">
    <property type="entry name" value="Cytidine deaminase-like"/>
    <property type="match status" value="1"/>
</dbReference>
<dbReference type="PROSITE" id="PS51855">
    <property type="entry name" value="MGS"/>
    <property type="match status" value="1"/>
</dbReference>
<dbReference type="SUPFAM" id="SSF52335">
    <property type="entry name" value="Methylglyoxal synthase-like"/>
    <property type="match status" value="1"/>
</dbReference>
<dbReference type="GO" id="GO:0003937">
    <property type="term" value="F:IMP cyclohydrolase activity"/>
    <property type="evidence" value="ECO:0007669"/>
    <property type="project" value="UniProtKB-EC"/>
</dbReference>
<dbReference type="EC" id="3.5.4.10" evidence="9"/>
<dbReference type="GO" id="GO:0005829">
    <property type="term" value="C:cytosol"/>
    <property type="evidence" value="ECO:0007669"/>
    <property type="project" value="TreeGrafter"/>
</dbReference>
<dbReference type="InterPro" id="IPR011607">
    <property type="entry name" value="MGS-like_dom"/>
</dbReference>
<dbReference type="SMART" id="SM00851">
    <property type="entry name" value="MGS"/>
    <property type="match status" value="1"/>
</dbReference>
<evidence type="ECO:0000256" key="7">
    <source>
        <dbReference type="ARBA" id="ARBA00023268"/>
    </source>
</evidence>
<name>A0A9D2KE54_9FIRM</name>
<evidence type="ECO:0000313" key="9">
    <source>
        <dbReference type="EMBL" id="HJA02249.1"/>
    </source>
</evidence>
<gene>
    <name evidence="9" type="primary">purH</name>
    <name evidence="9" type="ORF">H9797_02575</name>
</gene>
<dbReference type="Pfam" id="PF01808">
    <property type="entry name" value="AICARFT_IMPCHas"/>
    <property type="match status" value="1"/>
</dbReference>
<dbReference type="InterPro" id="IPR036914">
    <property type="entry name" value="MGS-like_dom_sf"/>
</dbReference>
<dbReference type="FunFam" id="3.40.50.1380:FF:000001">
    <property type="entry name" value="Bifunctional purine biosynthesis protein PurH"/>
    <property type="match status" value="1"/>
</dbReference>
<keyword evidence="5" id="KW-0658">Purine biosynthesis</keyword>
<evidence type="ECO:0000256" key="6">
    <source>
        <dbReference type="ARBA" id="ARBA00022801"/>
    </source>
</evidence>
<dbReference type="EMBL" id="DXAJ01000038">
    <property type="protein sequence ID" value="HJA02249.1"/>
    <property type="molecule type" value="Genomic_DNA"/>
</dbReference>
<keyword evidence="7" id="KW-0511">Multifunctional enzyme</keyword>
<comment type="caution">
    <text evidence="9">The sequence shown here is derived from an EMBL/GenBank/DDBJ whole genome shotgun (WGS) entry which is preliminary data.</text>
</comment>
<evidence type="ECO:0000259" key="8">
    <source>
        <dbReference type="PROSITE" id="PS51855"/>
    </source>
</evidence>
<dbReference type="GO" id="GO:0004643">
    <property type="term" value="F:phosphoribosylaminoimidazolecarboxamide formyltransferase activity"/>
    <property type="evidence" value="ECO:0007669"/>
    <property type="project" value="UniProtKB-EC"/>
</dbReference>
<sequence length="508" mass="56142">MNSKKRAYVSVYNKERIAEFCQYLVEYGYEIVATEGTCKVLTEAGIKAISAHELTGYPEPLGGKLRALHPAIYTGIIANELTEEQLSELGDKDIYPIELVVVNCYPFVEDMEAGVDFKEAASHIDSNGVALLNAAAKNYLHTVVVCDPDDYDRVLCDLAAGAIPEDERRYFMYKAFSYTASYDALVAQYLSHELAIPFPKMYTVTYEKTHDMRYGENPHQRAAVYHEPFLKEGSLARARQLAGGQTTYNNINDANTALELVKEFEKPTVVSVKHCAVSSVGTGESAYEAFVKAYETDPHGMKGCILAVNGIVDARLAEKLRSVEVELVMAVGFTPEAMDTLRFRKDLILFEMPDIRSKVQFSTFDMKKVYGGLLVQSYDTELYRNIKCVTERAPTDGERKALEFNYRIVKHARSSAIVIGEEDVTRGIGTGQTLREKAVELAVYQAGDCVGSVMASESAIVSPSCVDLAAEAGITAIIQSGEASEEVVAACNKHEIAMLCTDMRHFKN</sequence>
<dbReference type="SMART" id="SM00798">
    <property type="entry name" value="AICARFT_IMPCHas"/>
    <property type="match status" value="1"/>
</dbReference>
<feature type="domain" description="MGS-like" evidence="8">
    <location>
        <begin position="1"/>
        <end position="146"/>
    </location>
</feature>